<evidence type="ECO:0000256" key="1">
    <source>
        <dbReference type="ARBA" id="ARBA00022490"/>
    </source>
</evidence>
<evidence type="ECO:0000256" key="4">
    <source>
        <dbReference type="ARBA" id="ARBA00022833"/>
    </source>
</evidence>
<protein>
    <submittedName>
        <fullName evidence="6">DinB superfamily protein</fullName>
    </submittedName>
</protein>
<gene>
    <name evidence="6" type="ORF">SAMN05660313_00079</name>
</gene>
<evidence type="ECO:0000313" key="7">
    <source>
        <dbReference type="Proteomes" id="UP000183257"/>
    </source>
</evidence>
<dbReference type="Pfam" id="PF12867">
    <property type="entry name" value="DinB_2"/>
    <property type="match status" value="1"/>
</dbReference>
<dbReference type="InterPro" id="IPR023774">
    <property type="entry name" value="Put_metal_dep_hydrolase_YfiT"/>
</dbReference>
<dbReference type="OrthoDB" id="9796039at2"/>
<keyword evidence="1" id="KW-0963">Cytoplasm</keyword>
<dbReference type="InterPro" id="IPR034660">
    <property type="entry name" value="DinB/YfiT-like"/>
</dbReference>
<dbReference type="STRING" id="76595.SAMN05660313_00079"/>
<dbReference type="HAMAP" id="MF_01256">
    <property type="entry name" value="YfiT_hydrol"/>
    <property type="match status" value="1"/>
</dbReference>
<keyword evidence="3" id="KW-0378">Hydrolase</keyword>
<accession>A0A1K1LUE9</accession>
<dbReference type="Gene3D" id="1.20.120.450">
    <property type="entry name" value="dinb family like domain"/>
    <property type="match status" value="1"/>
</dbReference>
<keyword evidence="7" id="KW-1185">Reference proteome</keyword>
<keyword evidence="2" id="KW-0479">Metal-binding</keyword>
<dbReference type="EMBL" id="FPIY01000001">
    <property type="protein sequence ID" value="SFW14503.1"/>
    <property type="molecule type" value="Genomic_DNA"/>
</dbReference>
<keyword evidence="4" id="KW-0862">Zinc</keyword>
<dbReference type="NCBIfam" id="NF009807">
    <property type="entry name" value="PRK13291.1"/>
    <property type="match status" value="1"/>
</dbReference>
<feature type="domain" description="DinB-like" evidence="5">
    <location>
        <begin position="36"/>
        <end position="171"/>
    </location>
</feature>
<name>A0A1K1LUE9_9FLAO</name>
<dbReference type="InterPro" id="IPR024775">
    <property type="entry name" value="DinB-like"/>
</dbReference>
<evidence type="ECO:0000313" key="6">
    <source>
        <dbReference type="EMBL" id="SFW14503.1"/>
    </source>
</evidence>
<dbReference type="AlphaFoldDB" id="A0A1K1LUE9"/>
<proteinExistence type="inferred from homology"/>
<evidence type="ECO:0000259" key="5">
    <source>
        <dbReference type="Pfam" id="PF12867"/>
    </source>
</evidence>
<reference evidence="7" key="1">
    <citation type="submission" date="2016-11" db="EMBL/GenBank/DDBJ databases">
        <authorList>
            <person name="Varghese N."/>
            <person name="Submissions S."/>
        </authorList>
    </citation>
    <scope>NUCLEOTIDE SEQUENCE [LARGE SCALE GENOMIC DNA]</scope>
    <source>
        <strain evidence="7">DSM 24786</strain>
    </source>
</reference>
<evidence type="ECO:0000256" key="2">
    <source>
        <dbReference type="ARBA" id="ARBA00022723"/>
    </source>
</evidence>
<dbReference type="RefSeq" id="WP_072301787.1">
    <property type="nucleotide sequence ID" value="NZ_FPIY01000001.1"/>
</dbReference>
<dbReference type="GO" id="GO:0016787">
    <property type="term" value="F:hydrolase activity"/>
    <property type="evidence" value="ECO:0007669"/>
    <property type="project" value="UniProtKB-KW"/>
</dbReference>
<dbReference type="GO" id="GO:0046872">
    <property type="term" value="F:metal ion binding"/>
    <property type="evidence" value="ECO:0007669"/>
    <property type="project" value="UniProtKB-KW"/>
</dbReference>
<sequence>MKSNTLDTLKYPIGHFSCPKEISKEQLHNWILVLENFPKKLQDLVVNLNDTQLNTPYRPEGWSVRQLIHHIADSHHHSYTRFKWSLTEDKPVIKAYEEKDWAMLIDATTAPIVLSLNYITALHAKMVYLLNALSVEQLQLEFIHPADSSTVSVAENIGRYAWHSNHHYAHIENLCKREGWL</sequence>
<evidence type="ECO:0000256" key="3">
    <source>
        <dbReference type="ARBA" id="ARBA00022801"/>
    </source>
</evidence>
<dbReference type="Proteomes" id="UP000183257">
    <property type="component" value="Unassembled WGS sequence"/>
</dbReference>
<dbReference type="SUPFAM" id="SSF109854">
    <property type="entry name" value="DinB/YfiT-like putative metalloenzymes"/>
    <property type="match status" value="1"/>
</dbReference>
<organism evidence="6 7">
    <name type="scientific">Cellulophaga fucicola</name>
    <dbReference type="NCBI Taxonomy" id="76595"/>
    <lineage>
        <taxon>Bacteria</taxon>
        <taxon>Pseudomonadati</taxon>
        <taxon>Bacteroidota</taxon>
        <taxon>Flavobacteriia</taxon>
        <taxon>Flavobacteriales</taxon>
        <taxon>Flavobacteriaceae</taxon>
        <taxon>Cellulophaga</taxon>
    </lineage>
</organism>